<dbReference type="InterPro" id="IPR002347">
    <property type="entry name" value="SDR_fam"/>
</dbReference>
<dbReference type="Pfam" id="PF13561">
    <property type="entry name" value="adh_short_C2"/>
    <property type="match status" value="1"/>
</dbReference>
<dbReference type="InterPro" id="IPR036291">
    <property type="entry name" value="NAD(P)-bd_dom_sf"/>
</dbReference>
<reference evidence="3" key="1">
    <citation type="journal article" date="2019" name="bioRxiv">
        <title>Genome diversification in globally distributed novel marine Proteobacteria is linked to environmental adaptation.</title>
        <authorList>
            <person name="Zhou Z."/>
            <person name="Tran P.Q."/>
            <person name="Kieft K."/>
            <person name="Anantharaman K."/>
        </authorList>
    </citation>
    <scope>NUCLEOTIDE SEQUENCE [LARGE SCALE GENOMIC DNA]</scope>
</reference>
<dbReference type="PANTHER" id="PTHR42879">
    <property type="entry name" value="3-OXOACYL-(ACYL-CARRIER-PROTEIN) REDUCTASE"/>
    <property type="match status" value="1"/>
</dbReference>
<evidence type="ECO:0000313" key="3">
    <source>
        <dbReference type="Proteomes" id="UP000585802"/>
    </source>
</evidence>
<dbReference type="InterPro" id="IPR050259">
    <property type="entry name" value="SDR"/>
</dbReference>
<dbReference type="AlphaFoldDB" id="A0A7J4GS96"/>
<dbReference type="PANTHER" id="PTHR42879:SF6">
    <property type="entry name" value="NADPH-DEPENDENT REDUCTASE BACG"/>
    <property type="match status" value="1"/>
</dbReference>
<accession>A0A7J4GS96</accession>
<dbReference type="SUPFAM" id="SSF51735">
    <property type="entry name" value="NAD(P)-binding Rossmann-fold domains"/>
    <property type="match status" value="1"/>
</dbReference>
<dbReference type="PRINTS" id="PR00081">
    <property type="entry name" value="GDHRDH"/>
</dbReference>
<dbReference type="EMBL" id="DUCX01000007">
    <property type="protein sequence ID" value="HIF36849.1"/>
    <property type="molecule type" value="Genomic_DNA"/>
</dbReference>
<evidence type="ECO:0000256" key="1">
    <source>
        <dbReference type="ARBA" id="ARBA00006484"/>
    </source>
</evidence>
<name>A0A7J4GS96_9ARCH</name>
<dbReference type="Proteomes" id="UP000585802">
    <property type="component" value="Unassembled WGS sequence"/>
</dbReference>
<protein>
    <submittedName>
        <fullName evidence="2">SDR family oxidoreductase</fullName>
    </submittedName>
</protein>
<evidence type="ECO:0000313" key="2">
    <source>
        <dbReference type="EMBL" id="HIF36849.1"/>
    </source>
</evidence>
<gene>
    <name evidence="2" type="ORF">EYQ70_00255</name>
</gene>
<comment type="caution">
    <text evidence="2">The sequence shown here is derived from an EMBL/GenBank/DDBJ whole genome shotgun (WGS) entry which is preliminary data.</text>
</comment>
<organism evidence="2 3">
    <name type="scientific">Marine Group III euryarchaeote</name>
    <dbReference type="NCBI Taxonomy" id="2173149"/>
    <lineage>
        <taxon>Archaea</taxon>
        <taxon>Methanobacteriati</taxon>
        <taxon>Thermoplasmatota</taxon>
        <taxon>Thermoplasmata</taxon>
        <taxon>Candidatus Thermoprofundales</taxon>
    </lineage>
</organism>
<proteinExistence type="inferred from homology"/>
<comment type="similarity">
    <text evidence="1">Belongs to the short-chain dehydrogenases/reductases (SDR) family.</text>
</comment>
<sequence length="245" mass="25694">MINLDGKRALVCGGTSGIGEAAAEAIRDCGADVVILSRSASGKNTIACNLEDLDSLNNSVSKEIENNGNFEILINNSGGPPSGPLIDAKPVDFEKAFLRHVLASQTLVQLVLPGMKEANYGRIINIISTSVKEPIVGLGVSNTIRGAMASWSKTFSKELPPSITINNVLPGFTATERLEELKQTLSKQKGISPNEVEKAWLGTVPEGRLADPSELGQVIAFLASPAASFVRGVSLPVDGGRTGSI</sequence>
<dbReference type="Gene3D" id="3.40.50.720">
    <property type="entry name" value="NAD(P)-binding Rossmann-like Domain"/>
    <property type="match status" value="1"/>
</dbReference>